<dbReference type="InterPro" id="IPR039315">
    <property type="entry name" value="CheW"/>
</dbReference>
<evidence type="ECO:0000313" key="3">
    <source>
        <dbReference type="EMBL" id="MCH6263920.1"/>
    </source>
</evidence>
<accession>A0A942Y637</accession>
<dbReference type="SMART" id="SM00260">
    <property type="entry name" value="CheW"/>
    <property type="match status" value="1"/>
</dbReference>
<protein>
    <submittedName>
        <fullName evidence="2 3">Chemotaxis protein CheW</fullName>
    </submittedName>
</protein>
<dbReference type="InterPro" id="IPR002545">
    <property type="entry name" value="CheW-lke_dom"/>
</dbReference>
<dbReference type="PANTHER" id="PTHR22617:SF23">
    <property type="entry name" value="CHEMOTAXIS PROTEIN CHEW"/>
    <property type="match status" value="1"/>
</dbReference>
<evidence type="ECO:0000313" key="2">
    <source>
        <dbReference type="EMBL" id="MBS4180336.1"/>
    </source>
</evidence>
<dbReference type="EMBL" id="JAGYPE020000001">
    <property type="protein sequence ID" value="MCH6263920.1"/>
    <property type="molecule type" value="Genomic_DNA"/>
</dbReference>
<evidence type="ECO:0000313" key="4">
    <source>
        <dbReference type="Proteomes" id="UP000677265"/>
    </source>
</evidence>
<dbReference type="GO" id="GO:0007165">
    <property type="term" value="P:signal transduction"/>
    <property type="evidence" value="ECO:0007669"/>
    <property type="project" value="InterPro"/>
</dbReference>
<dbReference type="Gene3D" id="2.30.30.40">
    <property type="entry name" value="SH3 Domains"/>
    <property type="match status" value="1"/>
</dbReference>
<dbReference type="PANTHER" id="PTHR22617">
    <property type="entry name" value="CHEMOTAXIS SENSOR HISTIDINE KINASE-RELATED"/>
    <property type="match status" value="1"/>
</dbReference>
<evidence type="ECO:0000259" key="1">
    <source>
        <dbReference type="PROSITE" id="PS50851"/>
    </source>
</evidence>
<organism evidence="2">
    <name type="scientific">Neobacillus citreus</name>
    <dbReference type="NCBI Taxonomy" id="2833578"/>
    <lineage>
        <taxon>Bacteria</taxon>
        <taxon>Bacillati</taxon>
        <taxon>Bacillota</taxon>
        <taxon>Bacilli</taxon>
        <taxon>Bacillales</taxon>
        <taxon>Bacillaceae</taxon>
        <taxon>Neobacillus</taxon>
    </lineage>
</organism>
<dbReference type="PROSITE" id="PS50851">
    <property type="entry name" value="CHEW"/>
    <property type="match status" value="1"/>
</dbReference>
<dbReference type="SUPFAM" id="SSF50341">
    <property type="entry name" value="CheW-like"/>
    <property type="match status" value="1"/>
</dbReference>
<dbReference type="GO" id="GO:0005829">
    <property type="term" value="C:cytosol"/>
    <property type="evidence" value="ECO:0007669"/>
    <property type="project" value="TreeGrafter"/>
</dbReference>
<comment type="caution">
    <text evidence="2">The sequence shown here is derived from an EMBL/GenBank/DDBJ whole genome shotgun (WGS) entry which is preliminary data.</text>
</comment>
<reference evidence="2" key="1">
    <citation type="submission" date="2021-05" db="EMBL/GenBank/DDBJ databases">
        <title>Novel Bacillus species.</title>
        <authorList>
            <person name="Liu G."/>
        </authorList>
    </citation>
    <scope>NUCLEOTIDE SEQUENCE</scope>
    <source>
        <strain evidence="2 4">FJAT-50051</strain>
    </source>
</reference>
<dbReference type="GO" id="GO:0006935">
    <property type="term" value="P:chemotaxis"/>
    <property type="evidence" value="ECO:0007669"/>
    <property type="project" value="InterPro"/>
</dbReference>
<gene>
    <name evidence="3" type="ORF">KHB02_000080</name>
    <name evidence="2" type="ORF">KHB02_02915</name>
</gene>
<dbReference type="EMBL" id="JAGYPE010000001">
    <property type="protein sequence ID" value="MBS4180336.1"/>
    <property type="molecule type" value="Genomic_DNA"/>
</dbReference>
<dbReference type="Proteomes" id="UP000677265">
    <property type="component" value="Unassembled WGS sequence"/>
</dbReference>
<dbReference type="InterPro" id="IPR036061">
    <property type="entry name" value="CheW-like_dom_sf"/>
</dbReference>
<proteinExistence type="predicted"/>
<dbReference type="RefSeq" id="WP_213140332.1">
    <property type="nucleotide sequence ID" value="NZ_JAGYPE020000001.1"/>
</dbReference>
<dbReference type="AlphaFoldDB" id="A0A942Y637"/>
<sequence>MSKQMVIADFKALVFKVGEEEYGVHISQVVSIERMQSIMPYPNRPPHVLGVTTIRNVVTPIVDLRAALTGETLQPGDETRIIIFQVNSSEIGLVVDAATDVLDIMANTIQYPNLLEKKEVSYLEGISKLEERLVILLNVEKLLEDTTNLDELRELKEAL</sequence>
<feature type="domain" description="CheW-like" evidence="1">
    <location>
        <begin position="9"/>
        <end position="148"/>
    </location>
</feature>
<dbReference type="Gene3D" id="2.40.50.180">
    <property type="entry name" value="CheA-289, Domain 4"/>
    <property type="match status" value="1"/>
</dbReference>
<name>A0A942Y637_9BACI</name>
<keyword evidence="4" id="KW-1185">Reference proteome</keyword>
<dbReference type="Pfam" id="PF01584">
    <property type="entry name" value="CheW"/>
    <property type="match status" value="1"/>
</dbReference>